<dbReference type="SUPFAM" id="SSF51556">
    <property type="entry name" value="Metallo-dependent hydrolases"/>
    <property type="match status" value="1"/>
</dbReference>
<comment type="caution">
    <text evidence="2">The sequence shown here is derived from an EMBL/GenBank/DDBJ whole genome shotgun (WGS) entry which is preliminary data.</text>
</comment>
<proteinExistence type="predicted"/>
<evidence type="ECO:0000256" key="1">
    <source>
        <dbReference type="SAM" id="MobiDB-lite"/>
    </source>
</evidence>
<dbReference type="EMBL" id="BMHQ01000021">
    <property type="protein sequence ID" value="GGE29307.1"/>
    <property type="molecule type" value="Genomic_DNA"/>
</dbReference>
<protein>
    <submittedName>
        <fullName evidence="2">Uncharacterized protein</fullName>
    </submittedName>
</protein>
<reference evidence="2" key="2">
    <citation type="submission" date="2020-09" db="EMBL/GenBank/DDBJ databases">
        <authorList>
            <person name="Sun Q."/>
            <person name="Zhou Y."/>
        </authorList>
    </citation>
    <scope>NUCLEOTIDE SEQUENCE</scope>
    <source>
        <strain evidence="2">CGMCC 1.15179</strain>
    </source>
</reference>
<dbReference type="Gene3D" id="3.20.20.140">
    <property type="entry name" value="Metal-dependent hydrolases"/>
    <property type="match status" value="1"/>
</dbReference>
<dbReference type="AlphaFoldDB" id="A0A8J2YBY6"/>
<accession>A0A8J2YBY6</accession>
<dbReference type="RefSeq" id="WP_229752066.1">
    <property type="nucleotide sequence ID" value="NZ_BMHQ01000021.1"/>
</dbReference>
<keyword evidence="3" id="KW-1185">Reference proteome</keyword>
<dbReference type="InterPro" id="IPR032466">
    <property type="entry name" value="Metal_Hydrolase"/>
</dbReference>
<sequence>MSCGYALLQQAVGTEQRRVAPEAGPTKEQAYIDFAFWGTGEDVREGKLDNVWGLVEEGVTAFKVYMTPSVPTLRRQPRRGSRAGAPVQRENQ</sequence>
<dbReference type="Proteomes" id="UP000625210">
    <property type="component" value="Unassembled WGS sequence"/>
</dbReference>
<reference evidence="2" key="1">
    <citation type="journal article" date="2014" name="Int. J. Syst. Evol. Microbiol.">
        <title>Complete genome sequence of Corynebacterium casei LMG S-19264T (=DSM 44701T), isolated from a smear-ripened cheese.</title>
        <authorList>
            <consortium name="US DOE Joint Genome Institute (JGI-PGF)"/>
            <person name="Walter F."/>
            <person name="Albersmeier A."/>
            <person name="Kalinowski J."/>
            <person name="Ruckert C."/>
        </authorList>
    </citation>
    <scope>NUCLEOTIDE SEQUENCE</scope>
    <source>
        <strain evidence="2">CGMCC 1.15179</strain>
    </source>
</reference>
<feature type="region of interest" description="Disordered" evidence="1">
    <location>
        <begin position="72"/>
        <end position="92"/>
    </location>
</feature>
<gene>
    <name evidence="2" type="ORF">GCM10011571_34290</name>
</gene>
<name>A0A8J2YBY6_9BACL</name>
<organism evidence="2 3">
    <name type="scientific">Marinithermofilum abyssi</name>
    <dbReference type="NCBI Taxonomy" id="1571185"/>
    <lineage>
        <taxon>Bacteria</taxon>
        <taxon>Bacillati</taxon>
        <taxon>Bacillota</taxon>
        <taxon>Bacilli</taxon>
        <taxon>Bacillales</taxon>
        <taxon>Thermoactinomycetaceae</taxon>
        <taxon>Marinithermofilum</taxon>
    </lineage>
</organism>
<evidence type="ECO:0000313" key="3">
    <source>
        <dbReference type="Proteomes" id="UP000625210"/>
    </source>
</evidence>
<evidence type="ECO:0000313" key="2">
    <source>
        <dbReference type="EMBL" id="GGE29307.1"/>
    </source>
</evidence>